<feature type="transmembrane region" description="Helical" evidence="9">
    <location>
        <begin position="20"/>
        <end position="38"/>
    </location>
</feature>
<evidence type="ECO:0000313" key="10">
    <source>
        <dbReference type="EMBL" id="MBS9523025.1"/>
    </source>
</evidence>
<evidence type="ECO:0000256" key="9">
    <source>
        <dbReference type="SAM" id="Phobius"/>
    </source>
</evidence>
<dbReference type="RefSeq" id="WP_213943892.1">
    <property type="nucleotide sequence ID" value="NZ_JAHCMY010000001.1"/>
</dbReference>
<dbReference type="GO" id="GO:0005886">
    <property type="term" value="C:plasma membrane"/>
    <property type="evidence" value="ECO:0007669"/>
    <property type="project" value="UniProtKB-SubCell"/>
</dbReference>
<evidence type="ECO:0000256" key="3">
    <source>
        <dbReference type="ARBA" id="ARBA00022475"/>
    </source>
</evidence>
<comment type="similarity">
    <text evidence="8">Belongs to the anion channel-forming bestrophin (TC 1.A.46) family.</text>
</comment>
<dbReference type="PANTHER" id="PTHR33281:SF19">
    <property type="entry name" value="VOLTAGE-DEPENDENT ANION CHANNEL-FORMING PROTEIN YNEE"/>
    <property type="match status" value="1"/>
</dbReference>
<evidence type="ECO:0000256" key="5">
    <source>
        <dbReference type="ARBA" id="ARBA00022989"/>
    </source>
</evidence>
<dbReference type="PANTHER" id="PTHR33281">
    <property type="entry name" value="UPF0187 PROTEIN YNEE"/>
    <property type="match status" value="1"/>
</dbReference>
<accession>A0AAP2G335</accession>
<feature type="transmembrane region" description="Helical" evidence="9">
    <location>
        <begin position="227"/>
        <end position="245"/>
    </location>
</feature>
<reference evidence="10 11" key="1">
    <citation type="submission" date="2021-05" db="EMBL/GenBank/DDBJ databases">
        <authorList>
            <person name="Zhang Z.D."/>
            <person name="Osman G."/>
        </authorList>
    </citation>
    <scope>NUCLEOTIDE SEQUENCE [LARGE SCALE GENOMIC DNA]</scope>
    <source>
        <strain evidence="10 11">KCTC 32217</strain>
    </source>
</reference>
<feature type="transmembrane region" description="Helical" evidence="9">
    <location>
        <begin position="199"/>
        <end position="221"/>
    </location>
</feature>
<dbReference type="EMBL" id="JAHCMY010000001">
    <property type="protein sequence ID" value="MBS9523025.1"/>
    <property type="molecule type" value="Genomic_DNA"/>
</dbReference>
<evidence type="ECO:0000256" key="2">
    <source>
        <dbReference type="ARBA" id="ARBA00022448"/>
    </source>
</evidence>
<comment type="subcellular location">
    <subcellularLocation>
        <location evidence="1">Cell membrane</location>
        <topology evidence="1">Multi-pass membrane protein</topology>
    </subcellularLocation>
</comment>
<sequence length="297" mass="34525">MLIPKKVPYLYIISKIRYDLLYVLVVGAIVHFLTRSFYTYLPEMPLSIPMFMGTAISILLSFKMAQSYDRWWEARKVWGAIVNDSRSFTIQLQTFIDQSFSPLIRKMAFRQIAWCYVLGRSLRGLPPLEEMEKYLEEEEIIKISKHTNKALAIQQLNARDLKELKDQGEIDSFTHVHINSTISRLIDHMGMAERINNTFFPVTYKMFLHMSIYLFVIILSISLRHVSFIFEIPLLVAISSVFFLLEKAASHLQDPFENKPNDTPVTAIARTIEVNIKQLLEKQKVPSPLKPDGFYIL</sequence>
<keyword evidence="7 9" id="KW-0472">Membrane</keyword>
<keyword evidence="6" id="KW-0406">Ion transport</keyword>
<evidence type="ECO:0000256" key="7">
    <source>
        <dbReference type="ARBA" id="ARBA00023136"/>
    </source>
</evidence>
<dbReference type="InterPro" id="IPR044669">
    <property type="entry name" value="YneE/VCCN1/2-like"/>
</dbReference>
<comment type="caution">
    <text evidence="10">The sequence shown here is derived from an EMBL/GenBank/DDBJ whole genome shotgun (WGS) entry which is preliminary data.</text>
</comment>
<evidence type="ECO:0008006" key="12">
    <source>
        <dbReference type="Google" id="ProtNLM"/>
    </source>
</evidence>
<proteinExistence type="inferred from homology"/>
<feature type="transmembrane region" description="Helical" evidence="9">
    <location>
        <begin position="44"/>
        <end position="62"/>
    </location>
</feature>
<evidence type="ECO:0000256" key="8">
    <source>
        <dbReference type="ARBA" id="ARBA00034708"/>
    </source>
</evidence>
<organism evidence="10 11">
    <name type="scientific">Litoribacter ruber</name>
    <dbReference type="NCBI Taxonomy" id="702568"/>
    <lineage>
        <taxon>Bacteria</taxon>
        <taxon>Pseudomonadati</taxon>
        <taxon>Bacteroidota</taxon>
        <taxon>Cytophagia</taxon>
        <taxon>Cytophagales</taxon>
        <taxon>Cyclobacteriaceae</taxon>
        <taxon>Litoribacter</taxon>
    </lineage>
</organism>
<gene>
    <name evidence="10" type="ORF">KI659_03250</name>
</gene>
<dbReference type="GO" id="GO:0005254">
    <property type="term" value="F:chloride channel activity"/>
    <property type="evidence" value="ECO:0007669"/>
    <property type="project" value="InterPro"/>
</dbReference>
<keyword evidence="11" id="KW-1185">Reference proteome</keyword>
<name>A0AAP2G335_9BACT</name>
<keyword evidence="4 9" id="KW-0812">Transmembrane</keyword>
<dbReference type="AlphaFoldDB" id="A0AAP2G335"/>
<keyword evidence="2" id="KW-0813">Transport</keyword>
<evidence type="ECO:0000256" key="1">
    <source>
        <dbReference type="ARBA" id="ARBA00004651"/>
    </source>
</evidence>
<dbReference type="Pfam" id="PF25539">
    <property type="entry name" value="Bestrophin_2"/>
    <property type="match status" value="1"/>
</dbReference>
<evidence type="ECO:0000313" key="11">
    <source>
        <dbReference type="Proteomes" id="UP001319104"/>
    </source>
</evidence>
<protein>
    <recommendedName>
        <fullName evidence="12">Bestrophin</fullName>
    </recommendedName>
</protein>
<dbReference type="Proteomes" id="UP001319104">
    <property type="component" value="Unassembled WGS sequence"/>
</dbReference>
<keyword evidence="3" id="KW-1003">Cell membrane</keyword>
<evidence type="ECO:0000256" key="6">
    <source>
        <dbReference type="ARBA" id="ARBA00023065"/>
    </source>
</evidence>
<evidence type="ECO:0000256" key="4">
    <source>
        <dbReference type="ARBA" id="ARBA00022692"/>
    </source>
</evidence>
<keyword evidence="5 9" id="KW-1133">Transmembrane helix</keyword>